<dbReference type="PANTHER" id="PTHR42883:SF2">
    <property type="entry name" value="THYMIDYLYLTRANSFERASE"/>
    <property type="match status" value="1"/>
</dbReference>
<dbReference type="EMBL" id="RJJX01000006">
    <property type="protein sequence ID" value="RUT78837.1"/>
    <property type="molecule type" value="Genomic_DNA"/>
</dbReference>
<dbReference type="InterPro" id="IPR005835">
    <property type="entry name" value="NTP_transferase_dom"/>
</dbReference>
<dbReference type="Gene3D" id="3.90.550.10">
    <property type="entry name" value="Spore Coat Polysaccharide Biosynthesis Protein SpsA, Chain A"/>
    <property type="match status" value="1"/>
</dbReference>
<proteinExistence type="predicted"/>
<dbReference type="OrthoDB" id="9803871at2"/>
<dbReference type="CDD" id="cd04181">
    <property type="entry name" value="NTP_transferase"/>
    <property type="match status" value="1"/>
</dbReference>
<dbReference type="Pfam" id="PF00483">
    <property type="entry name" value="NTP_transferase"/>
    <property type="match status" value="1"/>
</dbReference>
<dbReference type="InterPro" id="IPR029044">
    <property type="entry name" value="Nucleotide-diphossugar_trans"/>
</dbReference>
<protein>
    <submittedName>
        <fullName evidence="2">Nucleotidyltransferase</fullName>
    </submittedName>
</protein>
<dbReference type="RefSeq" id="WP_127343239.1">
    <property type="nucleotide sequence ID" value="NZ_RJJX01000006.1"/>
</dbReference>
<feature type="domain" description="Nucleotidyl transferase" evidence="1">
    <location>
        <begin position="7"/>
        <end position="236"/>
    </location>
</feature>
<evidence type="ECO:0000313" key="2">
    <source>
        <dbReference type="EMBL" id="RUT78837.1"/>
    </source>
</evidence>
<dbReference type="GO" id="GO:0016740">
    <property type="term" value="F:transferase activity"/>
    <property type="evidence" value="ECO:0007669"/>
    <property type="project" value="UniProtKB-KW"/>
</dbReference>
<dbReference type="Proteomes" id="UP000282985">
    <property type="component" value="Unassembled WGS sequence"/>
</dbReference>
<comment type="caution">
    <text evidence="2">The sequence shown here is derived from an EMBL/GenBank/DDBJ whole genome shotgun (WGS) entry which is preliminary data.</text>
</comment>
<gene>
    <name evidence="2" type="ORF">DLK05_06820</name>
</gene>
<dbReference type="AlphaFoldDB" id="A0A434AWQ4"/>
<keyword evidence="2" id="KW-0808">Transferase</keyword>
<name>A0A434AWQ4_9BACT</name>
<dbReference type="SUPFAM" id="SSF53448">
    <property type="entry name" value="Nucleotide-diphospho-sugar transferases"/>
    <property type="match status" value="1"/>
</dbReference>
<dbReference type="Gene3D" id="2.160.10.10">
    <property type="entry name" value="Hexapeptide repeat proteins"/>
    <property type="match status" value="1"/>
</dbReference>
<keyword evidence="3" id="KW-1185">Reference proteome</keyword>
<accession>A0A434AWQ4</accession>
<evidence type="ECO:0000259" key="1">
    <source>
        <dbReference type="Pfam" id="PF00483"/>
    </source>
</evidence>
<dbReference type="PANTHER" id="PTHR42883">
    <property type="entry name" value="GLUCOSE-1-PHOSPHATE THYMIDYLTRANSFERASE"/>
    <property type="match status" value="1"/>
</dbReference>
<reference evidence="2 3" key="1">
    <citation type="submission" date="2018-11" db="EMBL/GenBank/DDBJ databases">
        <title>Parancylomarina longa gen. nov., sp. nov., isolated from sediments of southern Okinawa.</title>
        <authorList>
            <person name="Fu T."/>
        </authorList>
    </citation>
    <scope>NUCLEOTIDE SEQUENCE [LARGE SCALE GENOMIC DNA]</scope>
    <source>
        <strain evidence="2 3">T3-2 S1-C</strain>
    </source>
</reference>
<organism evidence="2 3">
    <name type="scientific">Ancylomarina longa</name>
    <dbReference type="NCBI Taxonomy" id="2487017"/>
    <lineage>
        <taxon>Bacteria</taxon>
        <taxon>Pseudomonadati</taxon>
        <taxon>Bacteroidota</taxon>
        <taxon>Bacteroidia</taxon>
        <taxon>Marinilabiliales</taxon>
        <taxon>Marinifilaceae</taxon>
        <taxon>Ancylomarina</taxon>
    </lineage>
</organism>
<evidence type="ECO:0000313" key="3">
    <source>
        <dbReference type="Proteomes" id="UP000282985"/>
    </source>
</evidence>
<sequence>MKIIVPMAGMGKRMRPHTLTVPKPLIPIAGKPIVQRLVEEIAKVSDEKIDEIAYIIGDFGKDVEEQLGEIAVNLGAKSSIYYQKEALGTAHAIYCAANSLTGKVIVAFADTLFKADFTLEADADSVIWVQKVEDPSAFGVVKLDAMNKITDFVEKPQQFVSDLAIIGIYYFKNGDNLRDELKSLIDNDIRVNGEYQLTDALENMKNKGLIFKPGQVIEWMDCGNKDATVHTNQRILEYHKNDDLVCGSSHQENSIIIPPCYIGENVEITNSIIGPHVSVGANTSVCNSLVRNSIIQRHSNLENLNLENSMIGNHVDIHGDVTELNVGDFATLSK</sequence>